<evidence type="ECO:0000256" key="8">
    <source>
        <dbReference type="ARBA" id="ARBA00035100"/>
    </source>
</evidence>
<feature type="domain" description="Histidine kinase" evidence="13">
    <location>
        <begin position="200"/>
        <end position="431"/>
    </location>
</feature>
<organism evidence="16 17">
    <name type="scientific">Agaricicola taiwanensis</name>
    <dbReference type="NCBI Taxonomy" id="591372"/>
    <lineage>
        <taxon>Bacteria</taxon>
        <taxon>Pseudomonadati</taxon>
        <taxon>Pseudomonadota</taxon>
        <taxon>Alphaproteobacteria</taxon>
        <taxon>Rhodobacterales</taxon>
        <taxon>Paracoccaceae</taxon>
        <taxon>Agaricicola</taxon>
    </lineage>
</organism>
<comment type="catalytic activity">
    <reaction evidence="1">
        <text>ATP + protein L-histidine = ADP + protein N-phospho-L-histidine.</text>
        <dbReference type="EC" id="2.7.13.3"/>
    </reaction>
</comment>
<dbReference type="SUPFAM" id="SSF55874">
    <property type="entry name" value="ATPase domain of HSP90 chaperone/DNA topoisomerase II/histidine kinase"/>
    <property type="match status" value="1"/>
</dbReference>
<evidence type="ECO:0000256" key="2">
    <source>
        <dbReference type="ARBA" id="ARBA00012438"/>
    </source>
</evidence>
<reference evidence="16" key="1">
    <citation type="journal article" date="2014" name="Int. J. Syst. Evol. Microbiol.">
        <title>Complete genome sequence of Corynebacterium casei LMG S-19264T (=DSM 44701T), isolated from a smear-ripened cheese.</title>
        <authorList>
            <consortium name="US DOE Joint Genome Institute (JGI-PGF)"/>
            <person name="Walter F."/>
            <person name="Albersmeier A."/>
            <person name="Kalinowski J."/>
            <person name="Ruckert C."/>
        </authorList>
    </citation>
    <scope>NUCLEOTIDE SEQUENCE</scope>
    <source>
        <strain evidence="16">CCM 7684</strain>
    </source>
</reference>
<dbReference type="SMART" id="SM00448">
    <property type="entry name" value="REC"/>
    <property type="match status" value="1"/>
</dbReference>
<dbReference type="SMART" id="SM00073">
    <property type="entry name" value="HPT"/>
    <property type="match status" value="1"/>
</dbReference>
<reference evidence="16" key="2">
    <citation type="submission" date="2020-09" db="EMBL/GenBank/DDBJ databases">
        <authorList>
            <person name="Sun Q."/>
            <person name="Sedlacek I."/>
        </authorList>
    </citation>
    <scope>NUCLEOTIDE SEQUENCE</scope>
    <source>
        <strain evidence="16">CCM 7684</strain>
    </source>
</reference>
<dbReference type="InterPro" id="IPR008207">
    <property type="entry name" value="Sig_transdc_His_kin_Hpt_dom"/>
</dbReference>
<keyword evidence="7" id="KW-0902">Two-component regulatory system</keyword>
<evidence type="ECO:0000313" key="16">
    <source>
        <dbReference type="EMBL" id="GGE41548.1"/>
    </source>
</evidence>
<dbReference type="Pfam" id="PF00072">
    <property type="entry name" value="Response_reg"/>
    <property type="match status" value="1"/>
</dbReference>
<comment type="caution">
    <text evidence="16">The sequence shown here is derived from an EMBL/GenBank/DDBJ whole genome shotgun (WGS) entry which is preliminary data.</text>
</comment>
<dbReference type="Pfam" id="PF01584">
    <property type="entry name" value="CheW"/>
    <property type="match status" value="1"/>
</dbReference>
<feature type="modified residue" description="Phosphohistidine" evidence="9">
    <location>
        <position position="46"/>
    </location>
</feature>
<dbReference type="PROSITE" id="PS50894">
    <property type="entry name" value="HPT"/>
    <property type="match status" value="1"/>
</dbReference>
<dbReference type="CDD" id="cd00088">
    <property type="entry name" value="HPT"/>
    <property type="match status" value="1"/>
</dbReference>
<evidence type="ECO:0000256" key="11">
    <source>
        <dbReference type="SAM" id="Coils"/>
    </source>
</evidence>
<evidence type="ECO:0000256" key="1">
    <source>
        <dbReference type="ARBA" id="ARBA00000085"/>
    </source>
</evidence>
<evidence type="ECO:0000256" key="7">
    <source>
        <dbReference type="ARBA" id="ARBA00023012"/>
    </source>
</evidence>
<protein>
    <recommendedName>
        <fullName evidence="3">Chemotaxis protein CheA</fullName>
        <ecNumber evidence="2">2.7.13.3</ecNumber>
    </recommendedName>
</protein>
<dbReference type="Pfam" id="PF01627">
    <property type="entry name" value="Hpt"/>
    <property type="match status" value="1"/>
</dbReference>
<keyword evidence="5" id="KW-0808">Transferase</keyword>
<dbReference type="PANTHER" id="PTHR43395">
    <property type="entry name" value="SENSOR HISTIDINE KINASE CHEA"/>
    <property type="match status" value="1"/>
</dbReference>
<feature type="coiled-coil region" evidence="11">
    <location>
        <begin position="163"/>
        <end position="194"/>
    </location>
</feature>
<feature type="domain" description="HPt" evidence="15">
    <location>
        <begin position="1"/>
        <end position="110"/>
    </location>
</feature>
<dbReference type="RefSeq" id="WP_188409465.1">
    <property type="nucleotide sequence ID" value="NZ_BMCP01000002.1"/>
</dbReference>
<dbReference type="InterPro" id="IPR003594">
    <property type="entry name" value="HATPase_dom"/>
</dbReference>
<keyword evidence="4 10" id="KW-0597">Phosphoprotein</keyword>
<keyword evidence="17" id="KW-1185">Reference proteome</keyword>
<dbReference type="Gene3D" id="3.40.50.2300">
    <property type="match status" value="1"/>
</dbReference>
<dbReference type="InterPro" id="IPR002545">
    <property type="entry name" value="CheW-lke_dom"/>
</dbReference>
<dbReference type="GO" id="GO:0000155">
    <property type="term" value="F:phosphorelay sensor kinase activity"/>
    <property type="evidence" value="ECO:0007669"/>
    <property type="project" value="UniProtKB-ARBA"/>
</dbReference>
<evidence type="ECO:0000256" key="4">
    <source>
        <dbReference type="ARBA" id="ARBA00022553"/>
    </source>
</evidence>
<evidence type="ECO:0000259" key="14">
    <source>
        <dbReference type="PROSITE" id="PS50110"/>
    </source>
</evidence>
<feature type="domain" description="Response regulatory" evidence="14">
    <location>
        <begin position="596"/>
        <end position="714"/>
    </location>
</feature>
<dbReference type="PANTHER" id="PTHR43395:SF1">
    <property type="entry name" value="CHEMOTAXIS PROTEIN CHEA"/>
    <property type="match status" value="1"/>
</dbReference>
<dbReference type="InterPro" id="IPR036890">
    <property type="entry name" value="HATPase_C_sf"/>
</dbReference>
<keyword evidence="11" id="KW-0175">Coiled coil</keyword>
<dbReference type="InterPro" id="IPR005467">
    <property type="entry name" value="His_kinase_dom"/>
</dbReference>
<comment type="function">
    <text evidence="8">Involved in the transmission of sensory signals from the chemoreceptors to the flagellar motors. CheA is autophosphorylated; it can transfer its phosphate group to either CheB or CheY.</text>
</comment>
<dbReference type="AlphaFoldDB" id="A0A8J2YH78"/>
<dbReference type="SMART" id="SM00387">
    <property type="entry name" value="HATPase_c"/>
    <property type="match status" value="1"/>
</dbReference>
<dbReference type="GO" id="GO:0006935">
    <property type="term" value="P:chemotaxis"/>
    <property type="evidence" value="ECO:0007669"/>
    <property type="project" value="InterPro"/>
</dbReference>
<dbReference type="PROSITE" id="PS50110">
    <property type="entry name" value="RESPONSE_REGULATORY"/>
    <property type="match status" value="1"/>
</dbReference>
<evidence type="ECO:0000259" key="15">
    <source>
        <dbReference type="PROSITE" id="PS50894"/>
    </source>
</evidence>
<dbReference type="Gene3D" id="3.30.565.10">
    <property type="entry name" value="Histidine kinase-like ATPase, C-terminal domain"/>
    <property type="match status" value="1"/>
</dbReference>
<dbReference type="PRINTS" id="PR00344">
    <property type="entry name" value="BCTRLSENSOR"/>
</dbReference>
<dbReference type="EC" id="2.7.13.3" evidence="2"/>
<dbReference type="SUPFAM" id="SSF50341">
    <property type="entry name" value="CheW-like"/>
    <property type="match status" value="1"/>
</dbReference>
<feature type="modified residue" description="4-aspartylphosphate" evidence="10">
    <location>
        <position position="647"/>
    </location>
</feature>
<dbReference type="InterPro" id="IPR004358">
    <property type="entry name" value="Sig_transdc_His_kin-like_C"/>
</dbReference>
<name>A0A8J2YH78_9RHOB</name>
<dbReference type="Proteomes" id="UP000602745">
    <property type="component" value="Unassembled WGS sequence"/>
</dbReference>
<dbReference type="EMBL" id="BMCP01000002">
    <property type="protein sequence ID" value="GGE41548.1"/>
    <property type="molecule type" value="Genomic_DNA"/>
</dbReference>
<gene>
    <name evidence="16" type="ORF">GCM10007276_18650</name>
</gene>
<evidence type="ECO:0000259" key="13">
    <source>
        <dbReference type="PROSITE" id="PS50109"/>
    </source>
</evidence>
<dbReference type="Gene3D" id="1.20.120.160">
    <property type="entry name" value="HPT domain"/>
    <property type="match status" value="1"/>
</dbReference>
<evidence type="ECO:0000256" key="5">
    <source>
        <dbReference type="ARBA" id="ARBA00022679"/>
    </source>
</evidence>
<evidence type="ECO:0000256" key="10">
    <source>
        <dbReference type="PROSITE-ProRule" id="PRU00169"/>
    </source>
</evidence>
<dbReference type="InterPro" id="IPR051315">
    <property type="entry name" value="Bact_Chemotaxis_CheA"/>
</dbReference>
<sequence length="715" mass="77410">MIDLRTQLLAAFQSEHREHMDALRHGFDALASGREADIKELFRRAHSLKGAARAVDLPDVEELAHRLEALLSDLMEGVRPLDHELSAEVLSLLDEIEGAVLDAETPSASAQTPPRGADAREAPVSQPEEVPAEGPVEFMRVASEQIEALVVSMHEFGGELDGHEALTEQLDLLRDDLRRLEQDLSVMARAAENEATRRASMASLARGLSAAVRSATSLSRSYKQTIWSANHAAQRVKEDIERIALVPASSVFSGFGHIIRDLARSEGSEVSVKITGGHVQADRRALQALKDPVLHLVRNSVRHGAQSAEERQRQGKPPEMQITIAFRSRGGRLLMTVEDDGKGPDLARIAATAAERGLVPAAESFAPSPDQLLSYVLEPGFSTSQEVDHISGRGMGLSVVAEAVQRLNGSLHLQMRRGGGLEAVLSVPLLTALQPVVLVGVDEVFYALPSFAVEKLLTLKPSEIETVESRPVARIELGGTDVVVPIQPTATLLRPDASSQLDPRRIHLAILKRGPRRLAVAVSSFQEVRAMNVRSAEASGIVSPLVSGTVLLDRGHAALVLNPDGLIEHWVRNQARFAASGIGLVSESVARPNARTILVVDDSITTRTLQRSILEAQGYRVLLSVDGLDALNTLRSSSEIVDLIIADVEMPRMDGFGLLQALKQDARFGVIPVIMMTSRADADDVRRGMSLGAEAYLTKQKFDQRDLLATVGQLL</sequence>
<keyword evidence="6 16" id="KW-0418">Kinase</keyword>
<dbReference type="FunFam" id="3.30.565.10:FF:000016">
    <property type="entry name" value="Chemotaxis protein CheA, putative"/>
    <property type="match status" value="1"/>
</dbReference>
<evidence type="ECO:0000256" key="12">
    <source>
        <dbReference type="SAM" id="MobiDB-lite"/>
    </source>
</evidence>
<dbReference type="InterPro" id="IPR036061">
    <property type="entry name" value="CheW-like_dom_sf"/>
</dbReference>
<proteinExistence type="predicted"/>
<dbReference type="SMART" id="SM00260">
    <property type="entry name" value="CheW"/>
    <property type="match status" value="1"/>
</dbReference>
<evidence type="ECO:0000256" key="9">
    <source>
        <dbReference type="PROSITE-ProRule" id="PRU00110"/>
    </source>
</evidence>
<dbReference type="InterPro" id="IPR001789">
    <property type="entry name" value="Sig_transdc_resp-reg_receiver"/>
</dbReference>
<accession>A0A8J2YH78</accession>
<dbReference type="SUPFAM" id="SSF47226">
    <property type="entry name" value="Histidine-containing phosphotransfer domain, HPT domain"/>
    <property type="match status" value="1"/>
</dbReference>
<dbReference type="PROSITE" id="PS50109">
    <property type="entry name" value="HIS_KIN"/>
    <property type="match status" value="1"/>
</dbReference>
<dbReference type="InterPro" id="IPR036641">
    <property type="entry name" value="HPT_dom_sf"/>
</dbReference>
<evidence type="ECO:0000256" key="3">
    <source>
        <dbReference type="ARBA" id="ARBA00021495"/>
    </source>
</evidence>
<dbReference type="Pfam" id="PF02518">
    <property type="entry name" value="HATPase_c"/>
    <property type="match status" value="1"/>
</dbReference>
<evidence type="ECO:0000256" key="6">
    <source>
        <dbReference type="ARBA" id="ARBA00022777"/>
    </source>
</evidence>
<dbReference type="InterPro" id="IPR011006">
    <property type="entry name" value="CheY-like_superfamily"/>
</dbReference>
<dbReference type="SUPFAM" id="SSF52172">
    <property type="entry name" value="CheY-like"/>
    <property type="match status" value="1"/>
</dbReference>
<feature type="region of interest" description="Disordered" evidence="12">
    <location>
        <begin position="103"/>
        <end position="131"/>
    </location>
</feature>
<evidence type="ECO:0000313" key="17">
    <source>
        <dbReference type="Proteomes" id="UP000602745"/>
    </source>
</evidence>